<sequence length="28" mass="3071">MSMSRKIDPQLFAAHEHALQSSPCPQCG</sequence>
<evidence type="ECO:0000313" key="1">
    <source>
        <dbReference type="EMBL" id="TBM42084.1"/>
    </source>
</evidence>
<organism evidence="1 2">
    <name type="scientific">Vibrio cholerae</name>
    <dbReference type="NCBI Taxonomy" id="666"/>
    <lineage>
        <taxon>Bacteria</taxon>
        <taxon>Pseudomonadati</taxon>
        <taxon>Pseudomonadota</taxon>
        <taxon>Gammaproteobacteria</taxon>
        <taxon>Vibrionales</taxon>
        <taxon>Vibrionaceae</taxon>
        <taxon>Vibrio</taxon>
    </lineage>
</organism>
<keyword evidence="1" id="KW-0413">Isomerase</keyword>
<name>A0A7Z7VP71_VIBCL</name>
<dbReference type="GO" id="GO:0016853">
    <property type="term" value="F:isomerase activity"/>
    <property type="evidence" value="ECO:0007669"/>
    <property type="project" value="UniProtKB-KW"/>
</dbReference>
<proteinExistence type="predicted"/>
<comment type="caution">
    <text evidence="1">The sequence shown here is derived from an EMBL/GenBank/DDBJ whole genome shotgun (WGS) entry which is preliminary data.</text>
</comment>
<evidence type="ECO:0000313" key="2">
    <source>
        <dbReference type="Proteomes" id="UP000294145"/>
    </source>
</evidence>
<dbReference type="Proteomes" id="UP000294145">
    <property type="component" value="Unassembled WGS sequence"/>
</dbReference>
<protein>
    <submittedName>
        <fullName evidence="1">DNA topoisomerase</fullName>
    </submittedName>
</protein>
<feature type="non-terminal residue" evidence="1">
    <location>
        <position position="28"/>
    </location>
</feature>
<gene>
    <name evidence="1" type="ORF">EYB64_10705</name>
</gene>
<accession>A0A7Z7VP71</accession>
<reference evidence="1 2" key="1">
    <citation type="submission" date="2019-02" db="EMBL/GenBank/DDBJ databases">
        <title>Genomic plasticity associated with the antimicrobial resistance in Vibrio cholerae.</title>
        <authorList>
            <person name="Verma J."/>
            <person name="Bag S."/>
            <person name="Saha B."/>
            <person name="Kumar P."/>
            <person name="Ghosh T.S."/>
            <person name="Dayal M."/>
            <person name="Senapati T."/>
            <person name="Mehra S."/>
            <person name="Dey P."/>
            <person name="Desigamani A."/>
            <person name="Kumar D."/>
            <person name="Rana P."/>
            <person name="Kumar B."/>
            <person name="Maiti T.K."/>
            <person name="Sharma N.C."/>
            <person name="Bhadra R.K."/>
            <person name="Mutreja A."/>
            <person name="Nair G.B."/>
            <person name="Ramamurthy T."/>
            <person name="Das B."/>
        </authorList>
    </citation>
    <scope>NUCLEOTIDE SEQUENCE [LARGE SCALE GENOMIC DNA]</scope>
    <source>
        <strain evidence="1 2">IDH06781</strain>
    </source>
</reference>
<dbReference type="EMBL" id="SISP01000016">
    <property type="protein sequence ID" value="TBM42084.1"/>
    <property type="molecule type" value="Genomic_DNA"/>
</dbReference>
<dbReference type="AlphaFoldDB" id="A0A7Z7VP71"/>